<feature type="chain" id="PRO_5040453266" description="Secreted protein" evidence="2">
    <location>
        <begin position="21"/>
        <end position="80"/>
    </location>
</feature>
<keyword evidence="2" id="KW-0732">Signal</keyword>
<feature type="signal peptide" evidence="2">
    <location>
        <begin position="1"/>
        <end position="20"/>
    </location>
</feature>
<dbReference type="Proteomes" id="UP000756346">
    <property type="component" value="Unassembled WGS sequence"/>
</dbReference>
<evidence type="ECO:0008006" key="5">
    <source>
        <dbReference type="Google" id="ProtNLM"/>
    </source>
</evidence>
<keyword evidence="4" id="KW-1185">Reference proteome</keyword>
<name>A0A9P9BT07_9PEZI</name>
<dbReference type="RefSeq" id="XP_046015523.1">
    <property type="nucleotide sequence ID" value="XM_046153276.1"/>
</dbReference>
<feature type="region of interest" description="Disordered" evidence="1">
    <location>
        <begin position="48"/>
        <end position="80"/>
    </location>
</feature>
<dbReference type="AlphaFoldDB" id="A0A9P9BT07"/>
<accession>A0A9P9BT07</accession>
<dbReference type="GeneID" id="70182822"/>
<evidence type="ECO:0000313" key="4">
    <source>
        <dbReference type="Proteomes" id="UP000756346"/>
    </source>
</evidence>
<comment type="caution">
    <text evidence="3">The sequence shown here is derived from an EMBL/GenBank/DDBJ whole genome shotgun (WGS) entry which is preliminary data.</text>
</comment>
<organism evidence="3 4">
    <name type="scientific">Microdochium trichocladiopsis</name>
    <dbReference type="NCBI Taxonomy" id="1682393"/>
    <lineage>
        <taxon>Eukaryota</taxon>
        <taxon>Fungi</taxon>
        <taxon>Dikarya</taxon>
        <taxon>Ascomycota</taxon>
        <taxon>Pezizomycotina</taxon>
        <taxon>Sordariomycetes</taxon>
        <taxon>Xylariomycetidae</taxon>
        <taxon>Xylariales</taxon>
        <taxon>Microdochiaceae</taxon>
        <taxon>Microdochium</taxon>
    </lineage>
</organism>
<gene>
    <name evidence="3" type="ORF">B0I36DRAFT_318340</name>
</gene>
<protein>
    <recommendedName>
        <fullName evidence="5">Secreted protein</fullName>
    </recommendedName>
</protein>
<proteinExistence type="predicted"/>
<sequence>MPSPFRLVFLVCCPWAAVLCVSGMPSQGYCSCAKLECQGSLHQLPVPPVFSSGRDQLGRQRKARSRGGEGARGFEYQRSN</sequence>
<feature type="non-terminal residue" evidence="3">
    <location>
        <position position="80"/>
    </location>
</feature>
<reference evidence="3" key="1">
    <citation type="journal article" date="2021" name="Nat. Commun.">
        <title>Genetic determinants of endophytism in the Arabidopsis root mycobiome.</title>
        <authorList>
            <person name="Mesny F."/>
            <person name="Miyauchi S."/>
            <person name="Thiergart T."/>
            <person name="Pickel B."/>
            <person name="Atanasova L."/>
            <person name="Karlsson M."/>
            <person name="Huettel B."/>
            <person name="Barry K.W."/>
            <person name="Haridas S."/>
            <person name="Chen C."/>
            <person name="Bauer D."/>
            <person name="Andreopoulos W."/>
            <person name="Pangilinan J."/>
            <person name="LaButti K."/>
            <person name="Riley R."/>
            <person name="Lipzen A."/>
            <person name="Clum A."/>
            <person name="Drula E."/>
            <person name="Henrissat B."/>
            <person name="Kohler A."/>
            <person name="Grigoriev I.V."/>
            <person name="Martin F.M."/>
            <person name="Hacquard S."/>
        </authorList>
    </citation>
    <scope>NUCLEOTIDE SEQUENCE</scope>
    <source>
        <strain evidence="3">MPI-CAGE-CH-0230</strain>
    </source>
</reference>
<evidence type="ECO:0000256" key="1">
    <source>
        <dbReference type="SAM" id="MobiDB-lite"/>
    </source>
</evidence>
<evidence type="ECO:0000313" key="3">
    <source>
        <dbReference type="EMBL" id="KAH7035430.1"/>
    </source>
</evidence>
<evidence type="ECO:0000256" key="2">
    <source>
        <dbReference type="SAM" id="SignalP"/>
    </source>
</evidence>
<dbReference type="EMBL" id="JAGTJQ010000003">
    <property type="protein sequence ID" value="KAH7035430.1"/>
    <property type="molecule type" value="Genomic_DNA"/>
</dbReference>